<gene>
    <name evidence="2" type="ORF">SDC9_147371</name>
</gene>
<dbReference type="Pfam" id="PF02681">
    <property type="entry name" value="DUF212"/>
    <property type="match status" value="1"/>
</dbReference>
<feature type="transmembrane region" description="Helical" evidence="1">
    <location>
        <begin position="51"/>
        <end position="81"/>
    </location>
</feature>
<keyword evidence="1" id="KW-0472">Membrane</keyword>
<dbReference type="PANTHER" id="PTHR31446:SF29">
    <property type="entry name" value="ACID PHOSPHATASE_VANADIUM-DEPENDENT HALOPEROXIDASE-RELATED PROTEIN"/>
    <property type="match status" value="1"/>
</dbReference>
<dbReference type="EMBL" id="VSSQ01046218">
    <property type="protein sequence ID" value="MPN00177.1"/>
    <property type="molecule type" value="Genomic_DNA"/>
</dbReference>
<keyword evidence="1" id="KW-0812">Transmembrane</keyword>
<evidence type="ECO:0008006" key="3">
    <source>
        <dbReference type="Google" id="ProtNLM"/>
    </source>
</evidence>
<evidence type="ECO:0000313" key="2">
    <source>
        <dbReference type="EMBL" id="MPN00177.1"/>
    </source>
</evidence>
<keyword evidence="1" id="KW-1133">Transmembrane helix</keyword>
<dbReference type="SUPFAM" id="SSF48317">
    <property type="entry name" value="Acid phosphatase/Vanadium-dependent haloperoxidase"/>
    <property type="match status" value="1"/>
</dbReference>
<organism evidence="2">
    <name type="scientific">bioreactor metagenome</name>
    <dbReference type="NCBI Taxonomy" id="1076179"/>
    <lineage>
        <taxon>unclassified sequences</taxon>
        <taxon>metagenomes</taxon>
        <taxon>ecological metagenomes</taxon>
    </lineage>
</organism>
<dbReference type="PANTHER" id="PTHR31446">
    <property type="entry name" value="ACID PHOSPHATASE/VANADIUM-DEPENDENT HALOPEROXIDASE-RELATED PROTEIN"/>
    <property type="match status" value="1"/>
</dbReference>
<dbReference type="AlphaFoldDB" id="A0A645EEI1"/>
<feature type="transmembrane region" description="Helical" evidence="1">
    <location>
        <begin position="119"/>
        <end position="141"/>
    </location>
</feature>
<comment type="caution">
    <text evidence="2">The sequence shown here is derived from an EMBL/GenBank/DDBJ whole genome shotgun (WGS) entry which is preliminary data.</text>
</comment>
<feature type="transmembrane region" description="Helical" evidence="1">
    <location>
        <begin position="12"/>
        <end position="30"/>
    </location>
</feature>
<name>A0A645EEI1_9ZZZZ</name>
<accession>A0A645EEI1</accession>
<proteinExistence type="predicted"/>
<protein>
    <recommendedName>
        <fullName evidence="3">Divergent PAP2 family protein</fullName>
    </recommendedName>
</protein>
<reference evidence="2" key="1">
    <citation type="submission" date="2019-08" db="EMBL/GenBank/DDBJ databases">
        <authorList>
            <person name="Kucharzyk K."/>
            <person name="Murdoch R.W."/>
            <person name="Higgins S."/>
            <person name="Loffler F."/>
        </authorList>
    </citation>
    <scope>NUCLEOTIDE SEQUENCE</scope>
</reference>
<dbReference type="InterPro" id="IPR003832">
    <property type="entry name" value="DUF212"/>
</dbReference>
<dbReference type="InterPro" id="IPR036938">
    <property type="entry name" value="PAP2/HPO_sf"/>
</dbReference>
<sequence>MTLWNNHLLMNAVIAWITAQVLKVIIYALVNRRLDIRRLFGDGGMPSGHSATVTALAVTAGLECGLDSAAFAVSAILAIIVMHDAMGVRLEAGKHAKALNELLELASSDLENEVKLKEFVGHTPLQVAFGCLLGLVLAVILS</sequence>
<evidence type="ECO:0000256" key="1">
    <source>
        <dbReference type="SAM" id="Phobius"/>
    </source>
</evidence>